<comment type="caution">
    <text evidence="2">The sequence shown here is derived from an EMBL/GenBank/DDBJ whole genome shotgun (WGS) entry which is preliminary data.</text>
</comment>
<dbReference type="EMBL" id="JAMYWD010000004">
    <property type="protein sequence ID" value="KAJ4974687.1"/>
    <property type="molecule type" value="Genomic_DNA"/>
</dbReference>
<reference evidence="2" key="1">
    <citation type="journal article" date="2023" name="Plant J.">
        <title>The genome of the king protea, Protea cynaroides.</title>
        <authorList>
            <person name="Chang J."/>
            <person name="Duong T.A."/>
            <person name="Schoeman C."/>
            <person name="Ma X."/>
            <person name="Roodt D."/>
            <person name="Barker N."/>
            <person name="Li Z."/>
            <person name="Van de Peer Y."/>
            <person name="Mizrachi E."/>
        </authorList>
    </citation>
    <scope>NUCLEOTIDE SEQUENCE</scope>
    <source>
        <tissue evidence="2">Young leaves</tissue>
    </source>
</reference>
<dbReference type="Proteomes" id="UP001141806">
    <property type="component" value="Unassembled WGS sequence"/>
</dbReference>
<gene>
    <name evidence="2" type="ORF">NE237_007861</name>
</gene>
<protein>
    <submittedName>
        <fullName evidence="2">Uncharacterized protein</fullName>
    </submittedName>
</protein>
<dbReference type="AlphaFoldDB" id="A0A9Q0KQ82"/>
<feature type="region of interest" description="Disordered" evidence="1">
    <location>
        <begin position="1"/>
        <end position="29"/>
    </location>
</feature>
<feature type="compositionally biased region" description="Basic and acidic residues" evidence="1">
    <location>
        <begin position="14"/>
        <end position="23"/>
    </location>
</feature>
<evidence type="ECO:0000313" key="3">
    <source>
        <dbReference type="Proteomes" id="UP001141806"/>
    </source>
</evidence>
<keyword evidence="3" id="KW-1185">Reference proteome</keyword>
<accession>A0A9Q0KQ82</accession>
<evidence type="ECO:0000256" key="1">
    <source>
        <dbReference type="SAM" id="MobiDB-lite"/>
    </source>
</evidence>
<sequence length="108" mass="12749">MYHISKAQRSVHHFPFDEKEGKDPNNLGLTKTITDTDEHFHSNFASRLVQVPHIPKVFIDGQKIKNEGYQLPKEHRRAMEEKEAYRAQHVTYLKKITKKTSRPLQLLR</sequence>
<evidence type="ECO:0000313" key="2">
    <source>
        <dbReference type="EMBL" id="KAJ4974687.1"/>
    </source>
</evidence>
<organism evidence="2 3">
    <name type="scientific">Protea cynaroides</name>
    <dbReference type="NCBI Taxonomy" id="273540"/>
    <lineage>
        <taxon>Eukaryota</taxon>
        <taxon>Viridiplantae</taxon>
        <taxon>Streptophyta</taxon>
        <taxon>Embryophyta</taxon>
        <taxon>Tracheophyta</taxon>
        <taxon>Spermatophyta</taxon>
        <taxon>Magnoliopsida</taxon>
        <taxon>Proteales</taxon>
        <taxon>Proteaceae</taxon>
        <taxon>Protea</taxon>
    </lineage>
</organism>
<name>A0A9Q0KQ82_9MAGN</name>
<proteinExistence type="predicted"/>